<keyword evidence="6" id="KW-0133">Cell shape</keyword>
<organism evidence="14 15">
    <name type="scientific">Marinithermofilum abyssi</name>
    <dbReference type="NCBI Taxonomy" id="1571185"/>
    <lineage>
        <taxon>Bacteria</taxon>
        <taxon>Bacillati</taxon>
        <taxon>Bacillota</taxon>
        <taxon>Bacilli</taxon>
        <taxon>Bacillales</taxon>
        <taxon>Thermoactinomycetaceae</taxon>
        <taxon>Marinithermofilum</taxon>
    </lineage>
</organism>
<dbReference type="Proteomes" id="UP000625210">
    <property type="component" value="Unassembled WGS sequence"/>
</dbReference>
<evidence type="ECO:0000256" key="8">
    <source>
        <dbReference type="ARBA" id="ARBA00022989"/>
    </source>
</evidence>
<dbReference type="SUPFAM" id="SSF56601">
    <property type="entry name" value="beta-lactamase/transpeptidase-like"/>
    <property type="match status" value="1"/>
</dbReference>
<keyword evidence="15" id="KW-1185">Reference proteome</keyword>
<reference evidence="14" key="2">
    <citation type="submission" date="2020-09" db="EMBL/GenBank/DDBJ databases">
        <authorList>
            <person name="Sun Q."/>
            <person name="Zhou Y."/>
        </authorList>
    </citation>
    <scope>NUCLEOTIDE SEQUENCE</scope>
    <source>
        <strain evidence="14">CGMCC 1.15179</strain>
    </source>
</reference>
<feature type="domain" description="Penicillin-binding protein dimerisation" evidence="13">
    <location>
        <begin position="63"/>
        <end position="253"/>
    </location>
</feature>
<dbReference type="GO" id="GO:0071972">
    <property type="term" value="F:peptidoglycan L,D-transpeptidase activity"/>
    <property type="evidence" value="ECO:0007669"/>
    <property type="project" value="TreeGrafter"/>
</dbReference>
<keyword evidence="5 11" id="KW-0812">Transmembrane</keyword>
<dbReference type="Gene3D" id="3.40.710.10">
    <property type="entry name" value="DD-peptidase/beta-lactamase superfamily"/>
    <property type="match status" value="1"/>
</dbReference>
<evidence type="ECO:0000256" key="2">
    <source>
        <dbReference type="ARBA" id="ARBA00004236"/>
    </source>
</evidence>
<proteinExistence type="inferred from homology"/>
<dbReference type="Pfam" id="PF00905">
    <property type="entry name" value="Transpeptidase"/>
    <property type="match status" value="1"/>
</dbReference>
<dbReference type="Gene3D" id="3.90.1310.10">
    <property type="entry name" value="Penicillin-binding protein 2a (Domain 2)"/>
    <property type="match status" value="1"/>
</dbReference>
<comment type="similarity">
    <text evidence="3">Belongs to the transpeptidase family.</text>
</comment>
<dbReference type="PANTHER" id="PTHR30627:SF2">
    <property type="entry name" value="PEPTIDOGLYCAN D,D-TRANSPEPTIDASE MRDA"/>
    <property type="match status" value="1"/>
</dbReference>
<evidence type="ECO:0000259" key="13">
    <source>
        <dbReference type="Pfam" id="PF03717"/>
    </source>
</evidence>
<evidence type="ECO:0000256" key="5">
    <source>
        <dbReference type="ARBA" id="ARBA00022692"/>
    </source>
</evidence>
<keyword evidence="4" id="KW-1003">Cell membrane</keyword>
<dbReference type="PANTHER" id="PTHR30627">
    <property type="entry name" value="PEPTIDOGLYCAN D,D-TRANSPEPTIDASE"/>
    <property type="match status" value="1"/>
</dbReference>
<name>A0A8J2YDP9_9BACL</name>
<evidence type="ECO:0000256" key="7">
    <source>
        <dbReference type="ARBA" id="ARBA00022984"/>
    </source>
</evidence>
<evidence type="ECO:0000256" key="6">
    <source>
        <dbReference type="ARBA" id="ARBA00022960"/>
    </source>
</evidence>
<dbReference type="SUPFAM" id="SSF56519">
    <property type="entry name" value="Penicillin binding protein dimerisation domain"/>
    <property type="match status" value="1"/>
</dbReference>
<evidence type="ECO:0000256" key="1">
    <source>
        <dbReference type="ARBA" id="ARBA00004167"/>
    </source>
</evidence>
<evidence type="ECO:0000313" key="15">
    <source>
        <dbReference type="Proteomes" id="UP000625210"/>
    </source>
</evidence>
<dbReference type="GO" id="GO:0005886">
    <property type="term" value="C:plasma membrane"/>
    <property type="evidence" value="ECO:0007669"/>
    <property type="project" value="UniProtKB-SubCell"/>
</dbReference>
<evidence type="ECO:0000256" key="4">
    <source>
        <dbReference type="ARBA" id="ARBA00022475"/>
    </source>
</evidence>
<accession>A0A8J2YDP9</accession>
<reference evidence="14" key="1">
    <citation type="journal article" date="2014" name="Int. J. Syst. Evol. Microbiol.">
        <title>Complete genome sequence of Corynebacterium casei LMG S-19264T (=DSM 44701T), isolated from a smear-ripened cheese.</title>
        <authorList>
            <consortium name="US DOE Joint Genome Institute (JGI-PGF)"/>
            <person name="Walter F."/>
            <person name="Albersmeier A."/>
            <person name="Kalinowski J."/>
            <person name="Ruckert C."/>
        </authorList>
    </citation>
    <scope>NUCLEOTIDE SEQUENCE</scope>
    <source>
        <strain evidence="14">CGMCC 1.15179</strain>
    </source>
</reference>
<comment type="subcellular location">
    <subcellularLocation>
        <location evidence="2">Cell membrane</location>
    </subcellularLocation>
    <subcellularLocation>
        <location evidence="1">Membrane</location>
        <topology evidence="1">Single-pass membrane protein</topology>
    </subcellularLocation>
</comment>
<dbReference type="Pfam" id="PF03717">
    <property type="entry name" value="PBP_dimer"/>
    <property type="match status" value="1"/>
</dbReference>
<keyword evidence="8 11" id="KW-1133">Transmembrane helix</keyword>
<evidence type="ECO:0000313" key="14">
    <source>
        <dbReference type="EMBL" id="GGE19008.1"/>
    </source>
</evidence>
<evidence type="ECO:0000256" key="9">
    <source>
        <dbReference type="ARBA" id="ARBA00023136"/>
    </source>
</evidence>
<evidence type="ECO:0000256" key="11">
    <source>
        <dbReference type="SAM" id="Phobius"/>
    </source>
</evidence>
<dbReference type="RefSeq" id="WP_188647865.1">
    <property type="nucleotide sequence ID" value="NZ_BMHQ01000007.1"/>
</dbReference>
<feature type="transmembrane region" description="Helical" evidence="11">
    <location>
        <begin position="21"/>
        <end position="40"/>
    </location>
</feature>
<dbReference type="InterPro" id="IPR005311">
    <property type="entry name" value="PBP_dimer"/>
</dbReference>
<dbReference type="InterPro" id="IPR001460">
    <property type="entry name" value="PCN-bd_Tpept"/>
</dbReference>
<dbReference type="InterPro" id="IPR036138">
    <property type="entry name" value="PBP_dimer_sf"/>
</dbReference>
<dbReference type="AlphaFoldDB" id="A0A8J2YDP9"/>
<dbReference type="InterPro" id="IPR050515">
    <property type="entry name" value="Beta-lactam/transpept"/>
</dbReference>
<sequence length="663" mass="74621">MMLKSNRSPHVHKEMIFNRFHGLWLIVFLLFVGLILRLSWVQLGGGDKYHQLAAENNFKQIPVVAPRGNIYDRDGNKLVGNQSLFTAIYLETDTSEQDKLQTAKRLSKTLDLPVGEVLERMDVGLDAKGKTVPRKQPPYYPKKIKDRLTEKEVIAISESPDRFKGVNIILEPLREYRKDTFAVQTLGYVRPFSGAKASLKRYIDAGKKPNQGGYVDWEQVGMDGLEYSFQDVLRGKHGYRLVRVNSQGKLVDVLKEVQPKAGNNLYTTLDEKMQLETEKFAEKHLRYLRTKAPGKHRAPYARNAYAVAMEVKTGKVRTMMSYPDYDPNIWNRRVSPEDFKGLTYVIRNGTIMEAPYDARGYANPEKEFGRHPLSILPLGSTFKPMMTLMALQKQLITPYTTFKDPGAFRYAKATPPIRNSSNHNYGLLNAAKALQKSANTFFAWTGSRWYQREGKKAVDEFQKYTHQFGLGVKTGIPLKGEQDGTEDYRHIADNGSSLGAMVLASFGQAQRYTAMQLAQYTATLANDGVRMRPLLMEKITDEKGKTVKKAKPEVLSRAEIDPRHFDTVKEGMLKVTQPGGTASNLFKNLPFKVAAKTGTSEQDVPGRGRVNNSVFIAFAPADDPQIAVAVIVPEGGYGSIAGGPIAEKMIETYYEQFMKNKQK</sequence>
<evidence type="ECO:0000256" key="3">
    <source>
        <dbReference type="ARBA" id="ARBA00007171"/>
    </source>
</evidence>
<dbReference type="InterPro" id="IPR012338">
    <property type="entry name" value="Beta-lactam/transpept-like"/>
</dbReference>
<evidence type="ECO:0000259" key="12">
    <source>
        <dbReference type="Pfam" id="PF00905"/>
    </source>
</evidence>
<evidence type="ECO:0000256" key="10">
    <source>
        <dbReference type="ARBA" id="ARBA00023316"/>
    </source>
</evidence>
<keyword evidence="10" id="KW-0961">Cell wall biogenesis/degradation</keyword>
<dbReference type="GO" id="GO:0008360">
    <property type="term" value="P:regulation of cell shape"/>
    <property type="evidence" value="ECO:0007669"/>
    <property type="project" value="UniProtKB-KW"/>
</dbReference>
<dbReference type="GO" id="GO:0008658">
    <property type="term" value="F:penicillin binding"/>
    <property type="evidence" value="ECO:0007669"/>
    <property type="project" value="InterPro"/>
</dbReference>
<dbReference type="EMBL" id="BMHQ01000007">
    <property type="protein sequence ID" value="GGE19008.1"/>
    <property type="molecule type" value="Genomic_DNA"/>
</dbReference>
<protein>
    <submittedName>
        <fullName evidence="14">Penicillin-binding protein 2</fullName>
    </submittedName>
</protein>
<dbReference type="GO" id="GO:0009252">
    <property type="term" value="P:peptidoglycan biosynthetic process"/>
    <property type="evidence" value="ECO:0007669"/>
    <property type="project" value="UniProtKB-KW"/>
</dbReference>
<comment type="caution">
    <text evidence="14">The sequence shown here is derived from an EMBL/GenBank/DDBJ whole genome shotgun (WGS) entry which is preliminary data.</text>
</comment>
<dbReference type="GO" id="GO:0071555">
    <property type="term" value="P:cell wall organization"/>
    <property type="evidence" value="ECO:0007669"/>
    <property type="project" value="UniProtKB-KW"/>
</dbReference>
<keyword evidence="9 11" id="KW-0472">Membrane</keyword>
<gene>
    <name evidence="14" type="primary">pbpA</name>
    <name evidence="14" type="ORF">GCM10011571_21160</name>
</gene>
<feature type="domain" description="Penicillin-binding protein transpeptidase" evidence="12">
    <location>
        <begin position="305"/>
        <end position="650"/>
    </location>
</feature>
<keyword evidence="7" id="KW-0573">Peptidoglycan synthesis</keyword>